<evidence type="ECO:0008006" key="3">
    <source>
        <dbReference type="Google" id="ProtNLM"/>
    </source>
</evidence>
<evidence type="ECO:0000313" key="1">
    <source>
        <dbReference type="EMBL" id="ATW24521.1"/>
    </source>
</evidence>
<dbReference type="AlphaFoldDB" id="A0A3G1KPY9"/>
<evidence type="ECO:0000313" key="2">
    <source>
        <dbReference type="Proteomes" id="UP000323521"/>
    </source>
</evidence>
<dbReference type="EMBL" id="CP017634">
    <property type="protein sequence ID" value="ATW24521.1"/>
    <property type="molecule type" value="Genomic_DNA"/>
</dbReference>
<gene>
    <name evidence="1" type="ORF">DCMF_06765</name>
</gene>
<dbReference type="RefSeq" id="WP_214659159.1">
    <property type="nucleotide sequence ID" value="NZ_CP017634.1"/>
</dbReference>
<protein>
    <recommendedName>
        <fullName evidence="3">SGNH/GDSL hydrolase family protein</fullName>
    </recommendedName>
</protein>
<proteinExistence type="predicted"/>
<dbReference type="KEGG" id="fwa:DCMF_06765"/>
<name>A0A3G1KPY9_FORW1</name>
<sequence>MNIFRKSFFWFLIFLMAFEFLIARNLAFYGLAPTSSVGQISSLLKIFDRQDKEKIRWLVLGDSQSRDAIRPTLVARELGQDPGSIFNLSINAGKPTDFEYLLRQVVPRLPNLQGVIITVNEHYFDRKDVQYDPKFRFIAGLGDRAAVPGPERKADLVLSWLSYTYGMRLQWWETMKMVFRGETAPDTDAYPGGLAPVSDSTEEHYTVKYAKELSTSWLLDFRLPGPESGALERTLQFLDGQNLSWQMVYLPKTALIDRIIDEKFCRQEQEFFAYVEDLAARHRKKLYRDFPGLTYDCFRDVNHMNEKGAEKMAPRMGEIIRQMAEKKIS</sequence>
<accession>A0A3G1KPY9</accession>
<organism evidence="1 2">
    <name type="scientific">Formimonas warabiya</name>
    <dbReference type="NCBI Taxonomy" id="1761012"/>
    <lineage>
        <taxon>Bacteria</taxon>
        <taxon>Bacillati</taxon>
        <taxon>Bacillota</taxon>
        <taxon>Clostridia</taxon>
        <taxon>Eubacteriales</taxon>
        <taxon>Peptococcaceae</taxon>
        <taxon>Candidatus Formimonas</taxon>
    </lineage>
</organism>
<reference evidence="1 2" key="1">
    <citation type="submission" date="2016-10" db="EMBL/GenBank/DDBJ databases">
        <title>Complete Genome Sequence of Peptococcaceae strain DCMF.</title>
        <authorList>
            <person name="Edwards R.J."/>
            <person name="Holland S.I."/>
            <person name="Deshpande N.P."/>
            <person name="Wong Y.K."/>
            <person name="Ertan H."/>
            <person name="Manefield M."/>
            <person name="Russell T.L."/>
            <person name="Lee M.J."/>
        </authorList>
    </citation>
    <scope>NUCLEOTIDE SEQUENCE [LARGE SCALE GENOMIC DNA]</scope>
    <source>
        <strain evidence="1 2">DCMF</strain>
    </source>
</reference>
<keyword evidence="2" id="KW-1185">Reference proteome</keyword>
<dbReference type="Proteomes" id="UP000323521">
    <property type="component" value="Chromosome"/>
</dbReference>